<reference evidence="6 7" key="1">
    <citation type="submission" date="2018-06" db="EMBL/GenBank/DDBJ databases">
        <title>Extensive metabolic versatility and redundancy in microbially diverse, dynamic hydrothermal sediments.</title>
        <authorList>
            <person name="Dombrowski N."/>
            <person name="Teske A."/>
            <person name="Baker B.J."/>
        </authorList>
    </citation>
    <scope>NUCLEOTIDE SEQUENCE [LARGE SCALE GENOMIC DNA]</scope>
    <source>
        <strain evidence="6">B30_G17</strain>
    </source>
</reference>
<gene>
    <name evidence="6" type="ORF">DRJ21_00575</name>
</gene>
<dbReference type="Gene3D" id="3.30.70.20">
    <property type="match status" value="2"/>
</dbReference>
<organism evidence="6 7">
    <name type="scientific">Thermoproteota archaeon</name>
    <dbReference type="NCBI Taxonomy" id="2056631"/>
    <lineage>
        <taxon>Archaea</taxon>
        <taxon>Thermoproteota</taxon>
    </lineage>
</organism>
<dbReference type="PROSITE" id="PS51379">
    <property type="entry name" value="4FE4S_FER_2"/>
    <property type="match status" value="2"/>
</dbReference>
<comment type="caution">
    <text evidence="6">The sequence shown here is derived from an EMBL/GenBank/DDBJ whole genome shotgun (WGS) entry which is preliminary data.</text>
</comment>
<dbReference type="InterPro" id="IPR050572">
    <property type="entry name" value="Fe-S_Ferredoxin"/>
</dbReference>
<sequence>MPKPVVDPEKCVGCGTCVQVCPVGVYELQEGKAVPVNADQCIGCKACEVQCPSQAITVEED</sequence>
<dbReference type="InterPro" id="IPR017900">
    <property type="entry name" value="4Fe4S_Fe_S_CS"/>
</dbReference>
<proteinExistence type="predicted"/>
<evidence type="ECO:0000256" key="1">
    <source>
        <dbReference type="ARBA" id="ARBA00022485"/>
    </source>
</evidence>
<dbReference type="GO" id="GO:0051539">
    <property type="term" value="F:4 iron, 4 sulfur cluster binding"/>
    <property type="evidence" value="ECO:0007669"/>
    <property type="project" value="UniProtKB-KW"/>
</dbReference>
<evidence type="ECO:0000256" key="2">
    <source>
        <dbReference type="ARBA" id="ARBA00022723"/>
    </source>
</evidence>
<keyword evidence="3" id="KW-0408">Iron</keyword>
<dbReference type="GO" id="GO:0016491">
    <property type="term" value="F:oxidoreductase activity"/>
    <property type="evidence" value="ECO:0007669"/>
    <property type="project" value="UniProtKB-ARBA"/>
</dbReference>
<feature type="domain" description="4Fe-4S ferredoxin-type" evidence="5">
    <location>
        <begin position="2"/>
        <end position="31"/>
    </location>
</feature>
<accession>A0A497EVF9</accession>
<protein>
    <submittedName>
        <fullName evidence="6">Ferredoxin</fullName>
    </submittedName>
</protein>
<keyword evidence="1" id="KW-0004">4Fe-4S</keyword>
<dbReference type="PANTHER" id="PTHR43687:SF1">
    <property type="entry name" value="FERREDOXIN III"/>
    <property type="match status" value="1"/>
</dbReference>
<evidence type="ECO:0000313" key="7">
    <source>
        <dbReference type="Proteomes" id="UP000281962"/>
    </source>
</evidence>
<dbReference type="Proteomes" id="UP000281962">
    <property type="component" value="Unassembled WGS sequence"/>
</dbReference>
<keyword evidence="4" id="KW-0411">Iron-sulfur</keyword>
<name>A0A497EVF9_9CREN</name>
<dbReference type="GO" id="GO:0046872">
    <property type="term" value="F:metal ion binding"/>
    <property type="evidence" value="ECO:0007669"/>
    <property type="project" value="UniProtKB-KW"/>
</dbReference>
<evidence type="ECO:0000259" key="5">
    <source>
        <dbReference type="PROSITE" id="PS51379"/>
    </source>
</evidence>
<dbReference type="InterPro" id="IPR017896">
    <property type="entry name" value="4Fe4S_Fe-S-bd"/>
</dbReference>
<feature type="domain" description="4Fe-4S ferredoxin-type" evidence="5">
    <location>
        <begin position="32"/>
        <end position="61"/>
    </location>
</feature>
<dbReference type="Pfam" id="PF13237">
    <property type="entry name" value="Fer4_10"/>
    <property type="match status" value="1"/>
</dbReference>
<dbReference type="AlphaFoldDB" id="A0A497EVF9"/>
<dbReference type="SUPFAM" id="SSF54862">
    <property type="entry name" value="4Fe-4S ferredoxins"/>
    <property type="match status" value="1"/>
</dbReference>
<dbReference type="PANTHER" id="PTHR43687">
    <property type="entry name" value="ADENYLYLSULFATE REDUCTASE, BETA SUBUNIT"/>
    <property type="match status" value="1"/>
</dbReference>
<evidence type="ECO:0000313" key="6">
    <source>
        <dbReference type="EMBL" id="RLE51225.1"/>
    </source>
</evidence>
<dbReference type="EMBL" id="QMQY01000013">
    <property type="protein sequence ID" value="RLE51225.1"/>
    <property type="molecule type" value="Genomic_DNA"/>
</dbReference>
<keyword evidence="2" id="KW-0479">Metal-binding</keyword>
<evidence type="ECO:0000256" key="4">
    <source>
        <dbReference type="ARBA" id="ARBA00023014"/>
    </source>
</evidence>
<evidence type="ECO:0000256" key="3">
    <source>
        <dbReference type="ARBA" id="ARBA00023004"/>
    </source>
</evidence>
<dbReference type="PROSITE" id="PS00198">
    <property type="entry name" value="4FE4S_FER_1"/>
    <property type="match status" value="2"/>
</dbReference>